<feature type="region of interest" description="Disordered" evidence="1">
    <location>
        <begin position="59"/>
        <end position="105"/>
    </location>
</feature>
<protein>
    <submittedName>
        <fullName evidence="2">Uncharacterized protein</fullName>
    </submittedName>
</protein>
<sequence length="105" mass="11196">MPIKNGTPNMVTGQKTTSHAPSTQKASPSLHPPTTTCASRLSFRAPLISSLWPGWPASMHPAAPTPRPSWSKPACLSKDQDMSRGRKGYPARHCPGPVLHCEGDG</sequence>
<feature type="region of interest" description="Disordered" evidence="1">
    <location>
        <begin position="1"/>
        <end position="37"/>
    </location>
</feature>
<keyword evidence="3" id="KW-1185">Reference proteome</keyword>
<organism evidence="2 3">
    <name type="scientific">Hyaloscypha bicolor E</name>
    <dbReference type="NCBI Taxonomy" id="1095630"/>
    <lineage>
        <taxon>Eukaryota</taxon>
        <taxon>Fungi</taxon>
        <taxon>Dikarya</taxon>
        <taxon>Ascomycota</taxon>
        <taxon>Pezizomycotina</taxon>
        <taxon>Leotiomycetes</taxon>
        <taxon>Helotiales</taxon>
        <taxon>Hyaloscyphaceae</taxon>
        <taxon>Hyaloscypha</taxon>
        <taxon>Hyaloscypha bicolor</taxon>
    </lineage>
</organism>
<evidence type="ECO:0000313" key="2">
    <source>
        <dbReference type="EMBL" id="PMD58405.1"/>
    </source>
</evidence>
<evidence type="ECO:0000313" key="3">
    <source>
        <dbReference type="Proteomes" id="UP000235371"/>
    </source>
</evidence>
<dbReference type="GeneID" id="36588570"/>
<dbReference type="InParanoid" id="A0A2J6T5W4"/>
<dbReference type="Proteomes" id="UP000235371">
    <property type="component" value="Unassembled WGS sequence"/>
</dbReference>
<proteinExistence type="predicted"/>
<dbReference type="AlphaFoldDB" id="A0A2J6T5W4"/>
<dbReference type="RefSeq" id="XP_024735309.1">
    <property type="nucleotide sequence ID" value="XM_024880493.1"/>
</dbReference>
<dbReference type="EMBL" id="KZ613822">
    <property type="protein sequence ID" value="PMD58405.1"/>
    <property type="molecule type" value="Genomic_DNA"/>
</dbReference>
<name>A0A2J6T5W4_9HELO</name>
<evidence type="ECO:0000256" key="1">
    <source>
        <dbReference type="SAM" id="MobiDB-lite"/>
    </source>
</evidence>
<accession>A0A2J6T5W4</accession>
<gene>
    <name evidence="2" type="ORF">K444DRAFT_614189</name>
</gene>
<reference evidence="2 3" key="1">
    <citation type="submission" date="2016-04" db="EMBL/GenBank/DDBJ databases">
        <title>A degradative enzymes factory behind the ericoid mycorrhizal symbiosis.</title>
        <authorList>
            <consortium name="DOE Joint Genome Institute"/>
            <person name="Martino E."/>
            <person name="Morin E."/>
            <person name="Grelet G."/>
            <person name="Kuo A."/>
            <person name="Kohler A."/>
            <person name="Daghino S."/>
            <person name="Barry K."/>
            <person name="Choi C."/>
            <person name="Cichocki N."/>
            <person name="Clum A."/>
            <person name="Copeland A."/>
            <person name="Hainaut M."/>
            <person name="Haridas S."/>
            <person name="Labutti K."/>
            <person name="Lindquist E."/>
            <person name="Lipzen A."/>
            <person name="Khouja H.-R."/>
            <person name="Murat C."/>
            <person name="Ohm R."/>
            <person name="Olson A."/>
            <person name="Spatafora J."/>
            <person name="Veneault-Fourrey C."/>
            <person name="Henrissat B."/>
            <person name="Grigoriev I."/>
            <person name="Martin F."/>
            <person name="Perotto S."/>
        </authorList>
    </citation>
    <scope>NUCLEOTIDE SEQUENCE [LARGE SCALE GENOMIC DNA]</scope>
    <source>
        <strain evidence="2 3">E</strain>
    </source>
</reference>